<keyword evidence="1" id="KW-0472">Membrane</keyword>
<dbReference type="Pfam" id="PF05569">
    <property type="entry name" value="Peptidase_M56"/>
    <property type="match status" value="1"/>
</dbReference>
<dbReference type="PANTHER" id="PTHR34978:SF3">
    <property type="entry name" value="SLR0241 PROTEIN"/>
    <property type="match status" value="1"/>
</dbReference>
<feature type="transmembrane region" description="Helical" evidence="1">
    <location>
        <begin position="36"/>
        <end position="55"/>
    </location>
</feature>
<evidence type="ECO:0000313" key="4">
    <source>
        <dbReference type="Proteomes" id="UP000823921"/>
    </source>
</evidence>
<dbReference type="AlphaFoldDB" id="A0A9D2MLM6"/>
<feature type="transmembrane region" description="Helical" evidence="1">
    <location>
        <begin position="109"/>
        <end position="132"/>
    </location>
</feature>
<reference evidence="3" key="2">
    <citation type="submission" date="2021-04" db="EMBL/GenBank/DDBJ databases">
        <authorList>
            <person name="Gilroy R."/>
        </authorList>
    </citation>
    <scope>NUCLEOTIDE SEQUENCE</scope>
    <source>
        <strain evidence="3">CHK192-8294</strain>
    </source>
</reference>
<comment type="caution">
    <text evidence="3">The sequence shown here is derived from an EMBL/GenBank/DDBJ whole genome shotgun (WGS) entry which is preliminary data.</text>
</comment>
<dbReference type="EMBL" id="DWXO01000022">
    <property type="protein sequence ID" value="HJB79799.1"/>
    <property type="molecule type" value="Genomic_DNA"/>
</dbReference>
<dbReference type="InterPro" id="IPR052173">
    <property type="entry name" value="Beta-lactam_resp_regulator"/>
</dbReference>
<proteinExistence type="predicted"/>
<reference evidence="3" key="1">
    <citation type="journal article" date="2021" name="PeerJ">
        <title>Extensive microbial diversity within the chicken gut microbiome revealed by metagenomics and culture.</title>
        <authorList>
            <person name="Gilroy R."/>
            <person name="Ravi A."/>
            <person name="Getino M."/>
            <person name="Pursley I."/>
            <person name="Horton D.L."/>
            <person name="Alikhan N.F."/>
            <person name="Baker D."/>
            <person name="Gharbi K."/>
            <person name="Hall N."/>
            <person name="Watson M."/>
            <person name="Adriaenssens E.M."/>
            <person name="Foster-Nyarko E."/>
            <person name="Jarju S."/>
            <person name="Secka A."/>
            <person name="Antonio M."/>
            <person name="Oren A."/>
            <person name="Chaudhuri R.R."/>
            <person name="La Ragione R."/>
            <person name="Hildebrand F."/>
            <person name="Pallen M.J."/>
        </authorList>
    </citation>
    <scope>NUCLEOTIDE SEQUENCE</scope>
    <source>
        <strain evidence="3">CHK192-8294</strain>
    </source>
</reference>
<sequence length="646" mass="70927">MENIWAFLMQTLTASVAAAVLLIAKRLFLDKLSPRWQYGVWVILALRVLLPAGLLGRSLLPEGRMVLETARLTVEANLSSALTQPYTGTEVAAPVPLLRPVMPTSVTDWLFIIYVAGVVLTLLWFLLTYVALRRKVARGRAPAPEVTAQLERVAVGYGLKVPKRVVVLAEAESAFVCGPLSPVLVLPERAVDDKVLLHELLHLKYGDLWAGVGICLLRCLHWCNPLLWYCWNRAQNDSEALCDQRVLERLEGEQRREYGVILLSMAEDKYARAPGTTSMANGGRNIKDRIGAIARFKRYPRGVALGARCVAVVLAVTCLAGTGGAVAVPEYDQRGSFAMTAAMLNRPTTVAGALDTYAKAVLCDSPVYFAMVTPEEERAQAVQAVGEPFENVESDYLEGSIFGKLSFRWTRPAWQAEWSVMNLLADGAGGYTGTLFFVPLEGDETKGVAVQQVAVRLEGEFWTVNPLGELESWMGFAEDGAPRWLPRNLNAPGTTYVAETATLRVEVDLRMQLGIDRTVSAYRQELDGYLSGDWIEPAPRPNAPFTLMQNGFALRVTERQTGKPVEVPVELAFMSQSDDPEHALSQADYRYTLYPVGPDEDPVRKSTGLYSGENMTLTAMPEALAVAVEDGDQTCICVALPEEVVP</sequence>
<keyword evidence="1" id="KW-1133">Transmembrane helix</keyword>
<evidence type="ECO:0000313" key="3">
    <source>
        <dbReference type="EMBL" id="HJB79799.1"/>
    </source>
</evidence>
<feature type="transmembrane region" description="Helical" evidence="1">
    <location>
        <begin position="305"/>
        <end position="328"/>
    </location>
</feature>
<evidence type="ECO:0000259" key="2">
    <source>
        <dbReference type="Pfam" id="PF05569"/>
    </source>
</evidence>
<dbReference type="Proteomes" id="UP000823921">
    <property type="component" value="Unassembled WGS sequence"/>
</dbReference>
<feature type="domain" description="Peptidase M56" evidence="2">
    <location>
        <begin position="7"/>
        <end position="293"/>
    </location>
</feature>
<keyword evidence="1" id="KW-0812">Transmembrane</keyword>
<gene>
    <name evidence="3" type="ORF">H9712_02320</name>
</gene>
<dbReference type="CDD" id="cd07341">
    <property type="entry name" value="M56_BlaR1_MecR1_like"/>
    <property type="match status" value="1"/>
</dbReference>
<dbReference type="PANTHER" id="PTHR34978">
    <property type="entry name" value="POSSIBLE SENSOR-TRANSDUCER PROTEIN BLAR"/>
    <property type="match status" value="1"/>
</dbReference>
<organism evidence="3 4">
    <name type="scientific">Candidatus Flavonifractor intestinigallinarum</name>
    <dbReference type="NCBI Taxonomy" id="2838586"/>
    <lineage>
        <taxon>Bacteria</taxon>
        <taxon>Bacillati</taxon>
        <taxon>Bacillota</taxon>
        <taxon>Clostridia</taxon>
        <taxon>Eubacteriales</taxon>
        <taxon>Oscillospiraceae</taxon>
        <taxon>Flavonifractor</taxon>
    </lineage>
</organism>
<protein>
    <recommendedName>
        <fullName evidence="2">Peptidase M56 domain-containing protein</fullName>
    </recommendedName>
</protein>
<accession>A0A9D2MLM6</accession>
<dbReference type="InterPro" id="IPR008756">
    <property type="entry name" value="Peptidase_M56"/>
</dbReference>
<name>A0A9D2MLM6_9FIRM</name>
<evidence type="ECO:0000256" key="1">
    <source>
        <dbReference type="SAM" id="Phobius"/>
    </source>
</evidence>
<feature type="transmembrane region" description="Helical" evidence="1">
    <location>
        <begin position="6"/>
        <end position="24"/>
    </location>
</feature>